<comment type="caution">
    <text evidence="1">The sequence shown here is derived from an EMBL/GenBank/DDBJ whole genome shotgun (WGS) entry which is preliminary data.</text>
</comment>
<dbReference type="Proteomes" id="UP001254488">
    <property type="component" value="Unassembled WGS sequence"/>
</dbReference>
<gene>
    <name evidence="1" type="ORF">RM538_04570</name>
</gene>
<protein>
    <recommendedName>
        <fullName evidence="3">Lipoprotein</fullName>
    </recommendedName>
</protein>
<evidence type="ECO:0000313" key="1">
    <source>
        <dbReference type="EMBL" id="MDT0555267.1"/>
    </source>
</evidence>
<dbReference type="EMBL" id="JAVRHZ010000002">
    <property type="protein sequence ID" value="MDT0555267.1"/>
    <property type="molecule type" value="Genomic_DNA"/>
</dbReference>
<reference evidence="1 2" key="1">
    <citation type="submission" date="2023-09" db="EMBL/GenBank/DDBJ databases">
        <authorList>
            <person name="Rey-Velasco X."/>
        </authorList>
    </citation>
    <scope>NUCLEOTIDE SEQUENCE [LARGE SCALE GENOMIC DNA]</scope>
    <source>
        <strain evidence="1 2">W242</strain>
    </source>
</reference>
<accession>A0ABU2YB80</accession>
<name>A0ABU2YB80_9FLAO</name>
<dbReference type="PROSITE" id="PS51257">
    <property type="entry name" value="PROKAR_LIPOPROTEIN"/>
    <property type="match status" value="1"/>
</dbReference>
<keyword evidence="2" id="KW-1185">Reference proteome</keyword>
<evidence type="ECO:0000313" key="2">
    <source>
        <dbReference type="Proteomes" id="UP001254488"/>
    </source>
</evidence>
<sequence length="162" mass="19129">MYLKSTLLFTIFLLIFCSCSVKSYREKNKHYFDISNELNFIESNIKNSNDNNFKIEIFFGHRNLILATSDIKVYKDSVNIKTNTKDFYEKKHIYADTSFVVSKEKFLREILYQKNNASKMIILAGNYQSFRISKGEKVIEYPTTRIAGYMIDFLEKGKVNYK</sequence>
<proteinExistence type="predicted"/>
<dbReference type="RefSeq" id="WP_311332224.1">
    <property type="nucleotide sequence ID" value="NZ_JAVRHZ010000002.1"/>
</dbReference>
<evidence type="ECO:0008006" key="3">
    <source>
        <dbReference type="Google" id="ProtNLM"/>
    </source>
</evidence>
<organism evidence="1 2">
    <name type="scientific">Patiriisocius hiemis</name>
    <dbReference type="NCBI Taxonomy" id="3075604"/>
    <lineage>
        <taxon>Bacteria</taxon>
        <taxon>Pseudomonadati</taxon>
        <taxon>Bacteroidota</taxon>
        <taxon>Flavobacteriia</taxon>
        <taxon>Flavobacteriales</taxon>
        <taxon>Flavobacteriaceae</taxon>
        <taxon>Patiriisocius</taxon>
    </lineage>
</organism>